<dbReference type="InterPro" id="IPR028082">
    <property type="entry name" value="Peripla_BP_I"/>
</dbReference>
<evidence type="ECO:0000313" key="2">
    <source>
        <dbReference type="EMBL" id="SER76047.1"/>
    </source>
</evidence>
<dbReference type="STRING" id="142588.SAMN04488559_10568"/>
<keyword evidence="1" id="KW-0732">Signal</keyword>
<sequence length="320" mass="34237">MKKSYLLTVCMTALVLLLAACGGKKDKEVDLSIGILQYVEHGSLDAAREGFIEELEKNGYVEGKNLKIDYQNAQADTANLKSMSERLVSDKNDVNLAIATPAAVALANEDSETPMVITAVTDAVDAKLVKDNDKPGGNVTGTIDLVPIEDQIKLLLSIKPDAKTVGLIYNTSETNSEIQAKLAEKELKAAGITVKTVTVTSSNDVQQALTSVLKEVDALYIPTDNIMAASMATVGQLAKEYQVPVIPGSTDMAKDGGLATYGIDYKKLGQQTARMALRITEDGENPSEMSIEKSEILELVVNEEMAKALGIDPASIKIDE</sequence>
<dbReference type="PANTHER" id="PTHR35271">
    <property type="entry name" value="ABC TRANSPORTER, SUBSTRATE-BINDING LIPOPROTEIN-RELATED"/>
    <property type="match status" value="1"/>
</dbReference>
<reference evidence="2 3" key="1">
    <citation type="submission" date="2016-10" db="EMBL/GenBank/DDBJ databases">
        <authorList>
            <person name="de Groot N.N."/>
        </authorList>
    </citation>
    <scope>NUCLEOTIDE SEQUENCE [LARGE SCALE GENOMIC DNA]</scope>
    <source>
        <strain evidence="2 3">DSM 13760</strain>
    </source>
</reference>
<dbReference type="Pfam" id="PF04392">
    <property type="entry name" value="ABC_sub_bind"/>
    <property type="match status" value="1"/>
</dbReference>
<accession>A0A1H9RTT1</accession>
<gene>
    <name evidence="2" type="ORF">SAMN04488559_10568</name>
</gene>
<proteinExistence type="predicted"/>
<feature type="chain" id="PRO_5039362245" evidence="1">
    <location>
        <begin position="20"/>
        <end position="320"/>
    </location>
</feature>
<evidence type="ECO:0000313" key="3">
    <source>
        <dbReference type="Proteomes" id="UP000198948"/>
    </source>
</evidence>
<dbReference type="EMBL" id="FOHA01000005">
    <property type="protein sequence ID" value="SER76047.1"/>
    <property type="molecule type" value="Genomic_DNA"/>
</dbReference>
<dbReference type="PROSITE" id="PS51257">
    <property type="entry name" value="PROKAR_LIPOPROTEIN"/>
    <property type="match status" value="1"/>
</dbReference>
<keyword evidence="3" id="KW-1185">Reference proteome</keyword>
<protein>
    <submittedName>
        <fullName evidence="2">Putative ABC transport system substrate-binding protein</fullName>
    </submittedName>
</protein>
<dbReference type="PANTHER" id="PTHR35271:SF1">
    <property type="entry name" value="ABC TRANSPORTER, SUBSTRATE-BINDING LIPOPROTEIN"/>
    <property type="match status" value="1"/>
</dbReference>
<evidence type="ECO:0000256" key="1">
    <source>
        <dbReference type="SAM" id="SignalP"/>
    </source>
</evidence>
<dbReference type="InterPro" id="IPR007487">
    <property type="entry name" value="ABC_transpt-TYRBP-like"/>
</dbReference>
<name>A0A1H9RTT1_9LACT</name>
<dbReference type="RefSeq" id="WP_092651148.1">
    <property type="nucleotide sequence ID" value="NZ_FOHA01000005.1"/>
</dbReference>
<dbReference type="CDD" id="cd06325">
    <property type="entry name" value="PBP1_ABC_unchar_transporter"/>
    <property type="match status" value="1"/>
</dbReference>
<organism evidence="2 3">
    <name type="scientific">Isobaculum melis</name>
    <dbReference type="NCBI Taxonomy" id="142588"/>
    <lineage>
        <taxon>Bacteria</taxon>
        <taxon>Bacillati</taxon>
        <taxon>Bacillota</taxon>
        <taxon>Bacilli</taxon>
        <taxon>Lactobacillales</taxon>
        <taxon>Carnobacteriaceae</taxon>
        <taxon>Isobaculum</taxon>
    </lineage>
</organism>
<dbReference type="Proteomes" id="UP000198948">
    <property type="component" value="Unassembled WGS sequence"/>
</dbReference>
<dbReference type="Gene3D" id="3.40.50.2300">
    <property type="match status" value="2"/>
</dbReference>
<dbReference type="AlphaFoldDB" id="A0A1H9RTT1"/>
<dbReference type="OrthoDB" id="9776955at2"/>
<feature type="signal peptide" evidence="1">
    <location>
        <begin position="1"/>
        <end position="19"/>
    </location>
</feature>
<dbReference type="SUPFAM" id="SSF53822">
    <property type="entry name" value="Periplasmic binding protein-like I"/>
    <property type="match status" value="1"/>
</dbReference>